<evidence type="ECO:0000313" key="3">
    <source>
        <dbReference type="Proteomes" id="UP001500325"/>
    </source>
</evidence>
<dbReference type="EMBL" id="BAABIC010000010">
    <property type="protein sequence ID" value="GAA4692952.1"/>
    <property type="molecule type" value="Genomic_DNA"/>
</dbReference>
<feature type="region of interest" description="Disordered" evidence="1">
    <location>
        <begin position="218"/>
        <end position="341"/>
    </location>
</feature>
<gene>
    <name evidence="2" type="ORF">GCM10023215_32660</name>
</gene>
<feature type="compositionally biased region" description="Gly residues" evidence="1">
    <location>
        <begin position="237"/>
        <end position="252"/>
    </location>
</feature>
<comment type="caution">
    <text evidence="2">The sequence shown here is derived from an EMBL/GenBank/DDBJ whole genome shotgun (WGS) entry which is preliminary data.</text>
</comment>
<organism evidence="2 3">
    <name type="scientific">Pseudonocardia yuanmonensis</name>
    <dbReference type="NCBI Taxonomy" id="1095914"/>
    <lineage>
        <taxon>Bacteria</taxon>
        <taxon>Bacillati</taxon>
        <taxon>Actinomycetota</taxon>
        <taxon>Actinomycetes</taxon>
        <taxon>Pseudonocardiales</taxon>
        <taxon>Pseudonocardiaceae</taxon>
        <taxon>Pseudonocardia</taxon>
    </lineage>
</organism>
<accession>A0ABP8WRE8</accession>
<dbReference type="Proteomes" id="UP001500325">
    <property type="component" value="Unassembled WGS sequence"/>
</dbReference>
<evidence type="ECO:0000256" key="1">
    <source>
        <dbReference type="SAM" id="MobiDB-lite"/>
    </source>
</evidence>
<sequence>METLGRSWAGPQDTGGGTVGVATRSVEHAPSRSAVQVIDAAGPAVLCVPSPGSGTAVAISEREERAVTESTSETVRAEGADVGRTAAEAGGQVAGTAADQARNVAGEARRQAKDLVGEARGRLQQQAGSTQRQAADGVRGVADQLRQMAGSGDGGPVADLAHEAAERAERLASWLQDREPGDLVEEVRRVARRRPGAFLAGAALAGVLVGRLTRGVVDHERDSSGPQGGLAADRGMTGQGIPSGYGVAGEGLPGAPPVPPPPVTPGPTSTPPVAPGPGTIGQGAPPNAPTPPTGGPVVPPPPPPPGPGPAHAPRPGSTTVGDYVDELGRRGDPRVTDQDIR</sequence>
<feature type="compositionally biased region" description="Pro residues" evidence="1">
    <location>
        <begin position="286"/>
        <end position="312"/>
    </location>
</feature>
<feature type="region of interest" description="Disordered" evidence="1">
    <location>
        <begin position="1"/>
        <end position="23"/>
    </location>
</feature>
<proteinExistence type="predicted"/>
<reference evidence="3" key="1">
    <citation type="journal article" date="2019" name="Int. J. Syst. Evol. Microbiol.">
        <title>The Global Catalogue of Microorganisms (GCM) 10K type strain sequencing project: providing services to taxonomists for standard genome sequencing and annotation.</title>
        <authorList>
            <consortium name="The Broad Institute Genomics Platform"/>
            <consortium name="The Broad Institute Genome Sequencing Center for Infectious Disease"/>
            <person name="Wu L."/>
            <person name="Ma J."/>
        </authorList>
    </citation>
    <scope>NUCLEOTIDE SEQUENCE [LARGE SCALE GENOMIC DNA]</scope>
    <source>
        <strain evidence="3">JCM 18055</strain>
    </source>
</reference>
<evidence type="ECO:0000313" key="2">
    <source>
        <dbReference type="EMBL" id="GAA4692952.1"/>
    </source>
</evidence>
<protein>
    <submittedName>
        <fullName evidence="2">Uncharacterized protein</fullName>
    </submittedName>
</protein>
<feature type="compositionally biased region" description="Basic and acidic residues" evidence="1">
    <location>
        <begin position="326"/>
        <end position="341"/>
    </location>
</feature>
<feature type="compositionally biased region" description="Pro residues" evidence="1">
    <location>
        <begin position="254"/>
        <end position="275"/>
    </location>
</feature>
<name>A0ABP8WRE8_9PSEU</name>
<keyword evidence="3" id="KW-1185">Reference proteome</keyword>